<dbReference type="RefSeq" id="WP_114626661.1">
    <property type="nucleotide sequence ID" value="NZ_QQNA01000265.1"/>
</dbReference>
<keyword evidence="10" id="KW-1185">Reference proteome</keyword>
<evidence type="ECO:0000256" key="7">
    <source>
        <dbReference type="RuleBase" id="RU000382"/>
    </source>
</evidence>
<name>A0A370B4A4_9ACTN</name>
<comment type="similarity">
    <text evidence="2 7">Belongs to the group II decarboxylase family.</text>
</comment>
<sequence>MSLGNEVEPFRAAVHEAVDRLVGHWRALADERLPVTRPGRAPGATVAALPALPPEQGEPLDRILQDTWDTVVPGLVHWQHPAFLAYYPTGNSPASVLAELVTAGLGVQGMMWTTGPAATELEQVVTDWLAQALGLPGHFLHTSGNGGGVIQDSASSAVLVAVVAALHRASRGRWRDLGTEGRYRLYRTDQANSCVAKAARVAGLGESTVVPTLPGTARMDPRALRERLAADRAAGGVPAIVVATVGTTGTCAVDPLADIGRICREEGVWLHVDAAYAGPAALCPEFRWLNDGVGAADSYAVNAHKWMRTGTPCNVMWTSDRRSLTEAMSVSPPYLRNEASDTGAVVDYRDWQIPLGRPMRALKLWYVMRAHGLQGLREAIRHDVRMAALLAELVAAEAGFHLVTHRLGLVVFRLDTDPRTREVARSLAGDPALLLSSSTVDGRPVLRAALGSPLLTEATVHRVWRTIRRHAAPGGPTASEVEVDDDRRVV</sequence>
<dbReference type="Gene3D" id="1.20.1340.10">
    <property type="entry name" value="dopa decarboxylase, N-terminal domain"/>
    <property type="match status" value="1"/>
</dbReference>
<keyword evidence="4 6" id="KW-0663">Pyridoxal phosphate</keyword>
<dbReference type="InterPro" id="IPR015422">
    <property type="entry name" value="PyrdxlP-dep_Trfase_small"/>
</dbReference>
<dbReference type="Proteomes" id="UP000253741">
    <property type="component" value="Unassembled WGS sequence"/>
</dbReference>
<evidence type="ECO:0000256" key="6">
    <source>
        <dbReference type="PIRSR" id="PIRSR602129-50"/>
    </source>
</evidence>
<dbReference type="EMBL" id="QQNA01000265">
    <property type="protein sequence ID" value="RDG34914.1"/>
    <property type="molecule type" value="Genomic_DNA"/>
</dbReference>
<feature type="region of interest" description="Disordered" evidence="8">
    <location>
        <begin position="471"/>
        <end position="490"/>
    </location>
</feature>
<evidence type="ECO:0000256" key="5">
    <source>
        <dbReference type="ARBA" id="ARBA00023239"/>
    </source>
</evidence>
<dbReference type="PANTHER" id="PTHR11999">
    <property type="entry name" value="GROUP II PYRIDOXAL-5-PHOSPHATE DECARBOXYLASE"/>
    <property type="match status" value="1"/>
</dbReference>
<dbReference type="Gene3D" id="3.40.640.10">
    <property type="entry name" value="Type I PLP-dependent aspartate aminotransferase-like (Major domain)"/>
    <property type="match status" value="1"/>
</dbReference>
<evidence type="ECO:0000313" key="10">
    <source>
        <dbReference type="Proteomes" id="UP000253741"/>
    </source>
</evidence>
<organism evidence="9 10">
    <name type="scientific">Streptomyces corynorhini</name>
    <dbReference type="NCBI Taxonomy" id="2282652"/>
    <lineage>
        <taxon>Bacteria</taxon>
        <taxon>Bacillati</taxon>
        <taxon>Actinomycetota</taxon>
        <taxon>Actinomycetes</taxon>
        <taxon>Kitasatosporales</taxon>
        <taxon>Streptomycetaceae</taxon>
        <taxon>Streptomyces</taxon>
    </lineage>
</organism>
<comment type="caution">
    <text evidence="9">The sequence shown here is derived from an EMBL/GenBank/DDBJ whole genome shotgun (WGS) entry which is preliminary data.</text>
</comment>
<dbReference type="GO" id="GO:0008483">
    <property type="term" value="F:transaminase activity"/>
    <property type="evidence" value="ECO:0007669"/>
    <property type="project" value="UniProtKB-KW"/>
</dbReference>
<evidence type="ECO:0000256" key="8">
    <source>
        <dbReference type="SAM" id="MobiDB-lite"/>
    </source>
</evidence>
<evidence type="ECO:0000313" key="9">
    <source>
        <dbReference type="EMBL" id="RDG34914.1"/>
    </source>
</evidence>
<dbReference type="InterPro" id="IPR015421">
    <property type="entry name" value="PyrdxlP-dep_Trfase_major"/>
</dbReference>
<dbReference type="GO" id="GO:0005737">
    <property type="term" value="C:cytoplasm"/>
    <property type="evidence" value="ECO:0007669"/>
    <property type="project" value="TreeGrafter"/>
</dbReference>
<dbReference type="InterPro" id="IPR015424">
    <property type="entry name" value="PyrdxlP-dep_Trfase"/>
</dbReference>
<dbReference type="GO" id="GO:0019752">
    <property type="term" value="P:carboxylic acid metabolic process"/>
    <property type="evidence" value="ECO:0007669"/>
    <property type="project" value="InterPro"/>
</dbReference>
<comment type="cofactor">
    <cofactor evidence="1 6 7">
        <name>pyridoxal 5'-phosphate</name>
        <dbReference type="ChEBI" id="CHEBI:597326"/>
    </cofactor>
</comment>
<gene>
    <name evidence="9" type="ORF">DVH02_28080</name>
</gene>
<evidence type="ECO:0000256" key="3">
    <source>
        <dbReference type="ARBA" id="ARBA00022793"/>
    </source>
</evidence>
<evidence type="ECO:0000256" key="1">
    <source>
        <dbReference type="ARBA" id="ARBA00001933"/>
    </source>
</evidence>
<dbReference type="GO" id="GO:0004058">
    <property type="term" value="F:aromatic-L-amino-acid decarboxylase activity"/>
    <property type="evidence" value="ECO:0007669"/>
    <property type="project" value="UniProtKB-ARBA"/>
</dbReference>
<keyword evidence="9" id="KW-0032">Aminotransferase</keyword>
<keyword evidence="3" id="KW-0210">Decarboxylase</keyword>
<dbReference type="InterPro" id="IPR010977">
    <property type="entry name" value="Aromatic_deC"/>
</dbReference>
<keyword evidence="5 7" id="KW-0456">Lyase</keyword>
<reference evidence="9 10" key="1">
    <citation type="submission" date="2018-07" db="EMBL/GenBank/DDBJ databases">
        <title>Streptomyces species from bats.</title>
        <authorList>
            <person name="Dunlap C."/>
        </authorList>
    </citation>
    <scope>NUCLEOTIDE SEQUENCE [LARGE SCALE GENOMIC DNA]</scope>
    <source>
        <strain evidence="9 10">AC230</strain>
    </source>
</reference>
<dbReference type="PRINTS" id="PR00800">
    <property type="entry name" value="YHDCRBOXLASE"/>
</dbReference>
<dbReference type="AlphaFoldDB" id="A0A370B4A4"/>
<dbReference type="SUPFAM" id="SSF53383">
    <property type="entry name" value="PLP-dependent transferases"/>
    <property type="match status" value="1"/>
</dbReference>
<protein>
    <submittedName>
        <fullName evidence="9">Aspartate aminotransferase family protein</fullName>
    </submittedName>
</protein>
<dbReference type="OrthoDB" id="3335676at2"/>
<dbReference type="GO" id="GO:0030170">
    <property type="term" value="F:pyridoxal phosphate binding"/>
    <property type="evidence" value="ECO:0007669"/>
    <property type="project" value="InterPro"/>
</dbReference>
<accession>A0A370B4A4</accession>
<dbReference type="PANTHER" id="PTHR11999:SF70">
    <property type="entry name" value="MIP05841P"/>
    <property type="match status" value="1"/>
</dbReference>
<dbReference type="Pfam" id="PF00282">
    <property type="entry name" value="Pyridoxal_deC"/>
    <property type="match status" value="1"/>
</dbReference>
<feature type="modified residue" description="N6-(pyridoxal phosphate)lysine" evidence="6">
    <location>
        <position position="305"/>
    </location>
</feature>
<dbReference type="Gene3D" id="3.90.1150.10">
    <property type="entry name" value="Aspartate Aminotransferase, domain 1"/>
    <property type="match status" value="1"/>
</dbReference>
<evidence type="ECO:0000256" key="2">
    <source>
        <dbReference type="ARBA" id="ARBA00009533"/>
    </source>
</evidence>
<dbReference type="GO" id="GO:0006520">
    <property type="term" value="P:amino acid metabolic process"/>
    <property type="evidence" value="ECO:0007669"/>
    <property type="project" value="InterPro"/>
</dbReference>
<keyword evidence="9" id="KW-0808">Transferase</keyword>
<evidence type="ECO:0000256" key="4">
    <source>
        <dbReference type="ARBA" id="ARBA00022898"/>
    </source>
</evidence>
<proteinExistence type="inferred from homology"/>
<dbReference type="InterPro" id="IPR002129">
    <property type="entry name" value="PyrdxlP-dep_de-COase"/>
</dbReference>